<evidence type="ECO:0000313" key="2">
    <source>
        <dbReference type="Proteomes" id="UP001500729"/>
    </source>
</evidence>
<organism evidence="1 2">
    <name type="scientific">Saccharopolyspora erythraea</name>
    <name type="common">Streptomyces erythraeus</name>
    <dbReference type="NCBI Taxonomy" id="1836"/>
    <lineage>
        <taxon>Bacteria</taxon>
        <taxon>Bacillati</taxon>
        <taxon>Actinomycetota</taxon>
        <taxon>Actinomycetes</taxon>
        <taxon>Pseudonocardiales</taxon>
        <taxon>Pseudonocardiaceae</taxon>
        <taxon>Saccharopolyspora</taxon>
    </lineage>
</organism>
<accession>A0ABN1CJ86</accession>
<dbReference type="RefSeq" id="WP_009942512.1">
    <property type="nucleotide sequence ID" value="NZ_BAAAGS010000008.1"/>
</dbReference>
<proteinExistence type="predicted"/>
<name>A0ABN1CJ86_SACER</name>
<dbReference type="Proteomes" id="UP001500729">
    <property type="component" value="Unassembled WGS sequence"/>
</dbReference>
<gene>
    <name evidence="1" type="ORF">GCM10009533_18160</name>
</gene>
<dbReference type="EMBL" id="BAAAGS010000008">
    <property type="protein sequence ID" value="GAA0519363.1"/>
    <property type="molecule type" value="Genomic_DNA"/>
</dbReference>
<evidence type="ECO:0000313" key="1">
    <source>
        <dbReference type="EMBL" id="GAA0519363.1"/>
    </source>
</evidence>
<comment type="caution">
    <text evidence="1">The sequence shown here is derived from an EMBL/GenBank/DDBJ whole genome shotgun (WGS) entry which is preliminary data.</text>
</comment>
<reference evidence="1 2" key="1">
    <citation type="journal article" date="2019" name="Int. J. Syst. Evol. Microbiol.">
        <title>The Global Catalogue of Microorganisms (GCM) 10K type strain sequencing project: providing services to taxonomists for standard genome sequencing and annotation.</title>
        <authorList>
            <consortium name="The Broad Institute Genomics Platform"/>
            <consortium name="The Broad Institute Genome Sequencing Center for Infectious Disease"/>
            <person name="Wu L."/>
            <person name="Ma J."/>
        </authorList>
    </citation>
    <scope>NUCLEOTIDE SEQUENCE [LARGE SCALE GENOMIC DNA]</scope>
    <source>
        <strain evidence="1 2">JCM 10303</strain>
    </source>
</reference>
<sequence length="60" mass="6235">MLDTFYRVLGTGCIPRWHAGVIDMDGAYFAAPGQELFVAEAPGGEIRAPSASAGPAVRAV</sequence>
<protein>
    <submittedName>
        <fullName evidence="1">Uncharacterized protein</fullName>
    </submittedName>
</protein>
<keyword evidence="2" id="KW-1185">Reference proteome</keyword>